<evidence type="ECO:0000313" key="2">
    <source>
        <dbReference type="Proteomes" id="UP000029980"/>
    </source>
</evidence>
<keyword evidence="2" id="KW-1185">Reference proteome</keyword>
<organism evidence="1 2">
    <name type="scientific">Thermococcus eurythermalis</name>
    <dbReference type="NCBI Taxonomy" id="1505907"/>
    <lineage>
        <taxon>Archaea</taxon>
        <taxon>Methanobacteriati</taxon>
        <taxon>Methanobacteriota</taxon>
        <taxon>Thermococci</taxon>
        <taxon>Thermococcales</taxon>
        <taxon>Thermococcaceae</taxon>
        <taxon>Thermococcus</taxon>
    </lineage>
</organism>
<dbReference type="RefSeq" id="WP_050002649.1">
    <property type="nucleotide sequence ID" value="NZ_CP008887.1"/>
</dbReference>
<dbReference type="HOGENOM" id="CLU_1237976_0_0_2"/>
<dbReference type="Proteomes" id="UP000029980">
    <property type="component" value="Chromosome"/>
</dbReference>
<dbReference type="AlphaFoldDB" id="A0A097QT84"/>
<evidence type="ECO:0000313" key="1">
    <source>
        <dbReference type="EMBL" id="AIU69673.1"/>
    </source>
</evidence>
<proteinExistence type="predicted"/>
<dbReference type="EMBL" id="CP008887">
    <property type="protein sequence ID" value="AIU69673.1"/>
    <property type="molecule type" value="Genomic_DNA"/>
</dbReference>
<dbReference type="GeneID" id="25152715"/>
<sequence length="213" mass="24697">MDTLKLSSKHFHVEADLRKFYGGAYPFPVVMLLDGHVVVGMCWEKWSSGKLTGAPGDPYGIVQDLLDSIRFFMRAKPGELVGVKRDTVREYGFHMEEDSPIYSATSIADSVYIFLERTKNAVKVHYYNRLLDETDCPEFKGKQKGTVELPLMEFVEDVLRISGEYFKNYASIIEQIMMKRGEEPYNHDVLRKLYREIKELHQKELRIFEGNVV</sequence>
<protein>
    <submittedName>
        <fullName evidence="1">Uncharacterized protein</fullName>
    </submittedName>
</protein>
<dbReference type="OrthoDB" id="102312at2157"/>
<accession>A0A097QT84</accession>
<dbReference type="STRING" id="1505907.TEU_04605"/>
<reference evidence="1 2" key="1">
    <citation type="journal article" date="2015" name="Int. J. Syst. Evol. Microbiol.">
        <title>Thermococcus eurythermalis sp. nov., a conditional piezophilic hyperthermophilic archaeon with a wide temperature range isolated from an oil-immersed chimney in the Guaymas Basin.</title>
        <authorList>
            <person name="Zhao W."/>
            <person name="Zeng X."/>
            <person name="Xiao X."/>
        </authorList>
    </citation>
    <scope>NUCLEOTIDE SEQUENCE [LARGE SCALE GENOMIC DNA]</scope>
    <source>
        <strain evidence="1 2">A501</strain>
    </source>
</reference>
<gene>
    <name evidence="1" type="ORF">TEU_04605</name>
</gene>
<name>A0A097QT84_9EURY</name>
<dbReference type="KEGG" id="teu:TEU_04605"/>